<dbReference type="InterPro" id="IPR032691">
    <property type="entry name" value="Mon2/Sec7/BIG1-like_HUS"/>
</dbReference>
<dbReference type="Proteomes" id="UP000077002">
    <property type="component" value="Unassembled WGS sequence"/>
</dbReference>
<feature type="transmembrane region" description="Helical" evidence="4">
    <location>
        <begin position="415"/>
        <end position="440"/>
    </location>
</feature>
<dbReference type="OrthoDB" id="294853at2759"/>
<feature type="domain" description="Mon2/Sec7/BIG1-like HUS" evidence="6">
    <location>
        <begin position="741"/>
        <end position="887"/>
    </location>
</feature>
<feature type="region of interest" description="Disordered" evidence="3">
    <location>
        <begin position="1017"/>
        <end position="1044"/>
    </location>
</feature>
<keyword evidence="4" id="KW-1133">Transmembrane helix</keyword>
<dbReference type="InterPro" id="IPR032629">
    <property type="entry name" value="DCB_dom"/>
</dbReference>
<dbReference type="RefSeq" id="XP_022508718.1">
    <property type="nucleotide sequence ID" value="XM_022658977.1"/>
</dbReference>
<dbReference type="GO" id="GO:0005794">
    <property type="term" value="C:Golgi apparatus"/>
    <property type="evidence" value="ECO:0007669"/>
    <property type="project" value="UniProtKB-ARBA"/>
</dbReference>
<feature type="region of interest" description="Disordered" evidence="3">
    <location>
        <begin position="1295"/>
        <end position="1320"/>
    </location>
</feature>
<feature type="transmembrane region" description="Helical" evidence="4">
    <location>
        <begin position="312"/>
        <end position="334"/>
    </location>
</feature>
<keyword evidence="4" id="KW-0472">Membrane</keyword>
<evidence type="ECO:0000259" key="6">
    <source>
        <dbReference type="Pfam" id="PF12783"/>
    </source>
</evidence>
<feature type="domain" description="Mon2/Sec7/BIG1-like dimerisation and cyclophilin-binding" evidence="7">
    <location>
        <begin position="548"/>
        <end position="714"/>
    </location>
</feature>
<sequence length="2288" mass="252312">MTSPTEVTTATRLAILLSLSLIITSTSAYDSNICCMKAARSHELRILLQEDPWDVCSLNDTETYRPGTTFPSINITMGWCKAHCPGNQPSDLSQWLQPLTSWVVPYIGLLLLCPFGDIKDSVSGSQARLTSMKFGDVWRWFWRFVRRYTQEWINLLGDPASAIFGAFSEIWSDATMLRDINSRLDAGRPNWGELSSIDLLKWVVVLVGDTECPYEYDEQTAERDSGQDSNRKTIELDTLFSPESDKGVDNTPKVRALVEIAIKTLVEARTDFFKAVFLPTVLFLAVTASVFYDAYTKLGDNDTANGLAFGIWYSWLVILSVAANCFASSVNAGLTKTTLGRYFQLSDRSVPLRERYFNGLLWHEWLTRVQSNPEKTLSDLNDNEPLSLNLMADRIDNSEGRHLVKYPSLTLAKSFQLLVGHVIAWLCVAIPSVGAIIVSYNTPTVGFDCRSFNFLVYGILALVAPALHIAYQWMLRNKGNKYATEGLKMFYWFFVCANAAVLTIGTMLQLAGVYRSCRCQLLFASDNDIIEVNRNTHLAVDNAKAYWLPSELASLISDSKRRNNDVRVAAEQSLADLKTISVTSESQLAGDLCRRPLFIEPFLLACRTKNTKLATTGTACIQRLTASNALARTRLPDLLAAFRDGAAAGYEPQLKILQTLPSLLQLYADDIHGDLLATILELCASLQSSRTAAVSNTAAATFQQLVSAVFEKAVQGESLRPSGGDDGEDFSAADSRGASLDDAVRLFDDFCLLLDHQKPQYLKVESLPIGFLLETLQTILSSYDSLLTADRLRDQTWPENLAHGLSRVLARKDAFGMTARALSILLLMFQSRAADLRDQLAEMTPLLMAALEKDGNPPWKRALFLEFFRTLCSDFSVFREAFRLFDKGDDPVKLIGQLMSALVRIAAEDPSLIGLGRQSTVPVQRVTDPKSEEAASIEAQGLGGAITSVTSNDANTTGISVDWSVVAVRLMDQPEKNTPPAIPSTYIYTLVLGCISHLCDGLSKFIMPLSVPSRVAQRDSSELGRRDSSATDRTDDDAARRPIRPTSASQKYQRLINPLTLTNHRLYAQIRTSADLIESCWPAALATCSTFLNAALDSEFYHMLIRSVQKLAQVSGVLELSTPRDALLTTLAKASIPSNASSFIAASQSLKSPRATNAEHGFFNDVLKSPAEPPPTPTFQVSSSPLNVRHLLCLRALLNLGIALGPTLEEDAWFILIETMQTVEALIAMPNTVAATSQSESPRMGHDGQTTLSTEIAAVQAATKRMLDSTRSFSAEAFAVIVHALFRLLGQSDAEGDSQPAEQSLGSPISPTRLGAPRPAHHVSRSVSGLWTKSKTLDLEIGFVLNKLSDLSRINIYRFASSAEQACSWDLIASRLLRLSHDTSVADNHRIQSASILDLISMETVKLLDDPRFEASEADTIRSRCLRSLLQQLDFFDETPSRRYDGVELEIHKRLLDSLESMLSHSGESLNNCWPIALEILSISFAKRGQARPPPIDASTEQAENHAQTAQILRVAFRSIQLIASDFLGVLDTASLAKLAQLLRQFGSQYYDLNVALTSTTVLWSLASQALSRIETIDLSSMPTLESRIESVTANSESSGLIWSVILLQLIELCKDERADVRNAAIKILLKMLDASSEALSPNTWAIMLEGGLLDTVRFCITQYAADKSDQSDWMDSAAQLTEGIIQIISQNLTVVATHNDFSNTWLRTMDVLKSLLSTSSLVASSLAFSNLSKLLSALSILGDVDEDLIVRPMQLWTDYHPAKIGQDSEPHHVAGDGPSNQQAFTSHANVLVEAYKTRPVAVSNYMQGQTPMLMNAIECGILLCLHPPYTNDIKALAPEQKEALQCMAILKSLLRGQVSEFSQFMLRMLSLALNIQDGRIGPQHKKSAISKSAQKPTFIAFASTCLDNLRNLILEYAEDEHFIDNLAVQRACQVLSAIINTKYTKIPTNSQAPLWRNATVTAVVMLEALQKHVSHRRSRSVDRPHLGGLAPDIISIAVSILNSGGLPNPPGSGYTEETILEDETFDIEHFRLLHDAIVPIFQLSEEVREDACKEYAVVIFQASLLANPWFYDIPDDLTNDPLKDLLVTRPGSVHRPVFAVRRSICYAALDALFGLVSLQRPTESTKDQGDLRIEYSKLASAAAPYLVLRVAHPCKTFLADQRLRGLTPPPEPQQVELQVVLSKFVELRSDGQAIARMTQDLKQKDPSQGLPIAMRRLGVSEVDDGKAHLRVLYGLILRVRKFWQGLPRLQGPGARAWQDDGPGKAIEAALDSWARVVAEDWGFLGIE</sequence>
<evidence type="ECO:0000256" key="1">
    <source>
        <dbReference type="ARBA" id="ARBA00022448"/>
    </source>
</evidence>
<feature type="transmembrane region" description="Helical" evidence="4">
    <location>
        <begin position="272"/>
        <end position="292"/>
    </location>
</feature>
<evidence type="ECO:0000256" key="5">
    <source>
        <dbReference type="SAM" id="SignalP"/>
    </source>
</evidence>
<feature type="chain" id="PRO_5008060767" evidence="5">
    <location>
        <begin position="29"/>
        <end position="2288"/>
    </location>
</feature>
<evidence type="ECO:0000313" key="9">
    <source>
        <dbReference type="Proteomes" id="UP000077002"/>
    </source>
</evidence>
<dbReference type="SUPFAM" id="SSF48371">
    <property type="entry name" value="ARM repeat"/>
    <property type="match status" value="1"/>
</dbReference>
<feature type="transmembrane region" description="Helical" evidence="4">
    <location>
        <begin position="452"/>
        <end position="471"/>
    </location>
</feature>
<keyword evidence="5" id="KW-0732">Signal</keyword>
<keyword evidence="2" id="KW-0653">Protein transport</keyword>
<feature type="signal peptide" evidence="5">
    <location>
        <begin position="1"/>
        <end position="28"/>
    </location>
</feature>
<organism evidence="8 9">
    <name type="scientific">Fonsecaea monophora</name>
    <dbReference type="NCBI Taxonomy" id="254056"/>
    <lineage>
        <taxon>Eukaryota</taxon>
        <taxon>Fungi</taxon>
        <taxon>Dikarya</taxon>
        <taxon>Ascomycota</taxon>
        <taxon>Pezizomycotina</taxon>
        <taxon>Eurotiomycetes</taxon>
        <taxon>Chaetothyriomycetidae</taxon>
        <taxon>Chaetothyriales</taxon>
        <taxon>Herpotrichiellaceae</taxon>
        <taxon>Fonsecaea</taxon>
    </lineage>
</organism>
<protein>
    <submittedName>
        <fullName evidence="8">Uncharacterized protein</fullName>
    </submittedName>
</protein>
<dbReference type="GO" id="GO:0015031">
    <property type="term" value="P:protein transport"/>
    <property type="evidence" value="ECO:0007669"/>
    <property type="project" value="UniProtKB-KW"/>
</dbReference>
<keyword evidence="9" id="KW-1185">Reference proteome</keyword>
<gene>
    <name evidence="8" type="ORF">AYO21_09039</name>
</gene>
<comment type="caution">
    <text evidence="8">The sequence shown here is derived from an EMBL/GenBank/DDBJ whole genome shotgun (WGS) entry which is preliminary data.</text>
</comment>
<evidence type="ECO:0000256" key="4">
    <source>
        <dbReference type="SAM" id="Phobius"/>
    </source>
</evidence>
<dbReference type="InterPro" id="IPR016024">
    <property type="entry name" value="ARM-type_fold"/>
</dbReference>
<proteinExistence type="predicted"/>
<accession>A0A177EYV0</accession>
<name>A0A177EYV0_9EURO</name>
<evidence type="ECO:0000313" key="8">
    <source>
        <dbReference type="EMBL" id="OAG36766.1"/>
    </source>
</evidence>
<feature type="compositionally biased region" description="Basic and acidic residues" evidence="3">
    <location>
        <begin position="1017"/>
        <end position="1040"/>
    </location>
</feature>
<keyword evidence="4" id="KW-0812">Transmembrane</keyword>
<dbReference type="GeneID" id="34604177"/>
<evidence type="ECO:0000256" key="2">
    <source>
        <dbReference type="ARBA" id="ARBA00022927"/>
    </source>
</evidence>
<feature type="compositionally biased region" description="Polar residues" evidence="3">
    <location>
        <begin position="1300"/>
        <end position="1310"/>
    </location>
</feature>
<dbReference type="Pfam" id="PF16213">
    <property type="entry name" value="DCB"/>
    <property type="match status" value="1"/>
</dbReference>
<evidence type="ECO:0000256" key="3">
    <source>
        <dbReference type="SAM" id="MobiDB-lite"/>
    </source>
</evidence>
<dbReference type="Pfam" id="PF12783">
    <property type="entry name" value="Sec7-like_HUS"/>
    <property type="match status" value="1"/>
</dbReference>
<keyword evidence="1" id="KW-0813">Transport</keyword>
<evidence type="ECO:0000259" key="7">
    <source>
        <dbReference type="Pfam" id="PF16213"/>
    </source>
</evidence>
<dbReference type="EMBL" id="LVKK01000084">
    <property type="protein sequence ID" value="OAG36766.1"/>
    <property type="molecule type" value="Genomic_DNA"/>
</dbReference>
<reference evidence="8 9" key="1">
    <citation type="submission" date="2016-03" db="EMBL/GenBank/DDBJ databases">
        <title>Draft genome sequence of the Fonsecaea monophora CBS 269.37.</title>
        <authorList>
            <person name="Bombassaro A."/>
            <person name="Vinicius W.A."/>
            <person name="De Hoog S."/>
            <person name="Sun J."/>
            <person name="Souza E.M."/>
            <person name="Raittz R.T."/>
            <person name="Costa F."/>
            <person name="Leao A.C."/>
            <person name="Tadra-Sfeir M.Z."/>
            <person name="Baura V."/>
            <person name="Balsanelli E."/>
            <person name="Pedrosa F.O."/>
            <person name="Moreno L.F."/>
            <person name="Steffens M.B."/>
            <person name="Xi L."/>
            <person name="Bocca A.L."/>
            <person name="Felipe M.S."/>
            <person name="Teixeira M."/>
            <person name="Telles Filho F.Q."/>
            <person name="Azevedo C.M."/>
            <person name="Gomes R."/>
            <person name="Vicente V.A."/>
        </authorList>
    </citation>
    <scope>NUCLEOTIDE SEQUENCE [LARGE SCALE GENOMIC DNA]</scope>
    <source>
        <strain evidence="8 9">CBS 269.37</strain>
    </source>
</reference>
<feature type="transmembrane region" description="Helical" evidence="4">
    <location>
        <begin position="491"/>
        <end position="514"/>
    </location>
</feature>